<name>A0A369UQK5_9GAMM</name>
<evidence type="ECO:0000313" key="1">
    <source>
        <dbReference type="EMBL" id="RDD83052.1"/>
    </source>
</evidence>
<proteinExistence type="predicted"/>
<keyword evidence="2" id="KW-1185">Reference proteome</keyword>
<dbReference type="Proteomes" id="UP000253782">
    <property type="component" value="Unassembled WGS sequence"/>
</dbReference>
<reference evidence="1 2" key="1">
    <citation type="submission" date="2018-07" db="EMBL/GenBank/DDBJ databases">
        <title>Dyella tabacisoli L4-6T, whole genome shotgun sequence.</title>
        <authorList>
            <person name="Zhou X.-K."/>
            <person name="Li W.-J."/>
            <person name="Duan Y.-Q."/>
        </authorList>
    </citation>
    <scope>NUCLEOTIDE SEQUENCE [LARGE SCALE GENOMIC DNA]</scope>
    <source>
        <strain evidence="1 2">L4-6</strain>
    </source>
</reference>
<comment type="caution">
    <text evidence="1">The sequence shown here is derived from an EMBL/GenBank/DDBJ whole genome shotgun (WGS) entry which is preliminary data.</text>
</comment>
<accession>A0A369UQK5</accession>
<sequence length="83" mass="9183">MACDDDATRKASLRAAVLRHIAGHPDASDTLEGIQRCWLLISVTPDVSRLLEEVLEALVTTQQMRRTSLPDGGVLYTALHQER</sequence>
<protein>
    <submittedName>
        <fullName evidence="1">Uncharacterized protein</fullName>
    </submittedName>
</protein>
<dbReference type="OrthoDB" id="9794260at2"/>
<dbReference type="AlphaFoldDB" id="A0A369UQK5"/>
<evidence type="ECO:0000313" key="2">
    <source>
        <dbReference type="Proteomes" id="UP000253782"/>
    </source>
</evidence>
<organism evidence="1 2">
    <name type="scientific">Dyella tabacisoli</name>
    <dbReference type="NCBI Taxonomy" id="2282381"/>
    <lineage>
        <taxon>Bacteria</taxon>
        <taxon>Pseudomonadati</taxon>
        <taxon>Pseudomonadota</taxon>
        <taxon>Gammaproteobacteria</taxon>
        <taxon>Lysobacterales</taxon>
        <taxon>Rhodanobacteraceae</taxon>
        <taxon>Dyella</taxon>
    </lineage>
</organism>
<dbReference type="EMBL" id="QQAH01000001">
    <property type="protein sequence ID" value="RDD83052.1"/>
    <property type="molecule type" value="Genomic_DNA"/>
</dbReference>
<gene>
    <name evidence="1" type="ORF">DVJ77_00030</name>
</gene>